<dbReference type="SUPFAM" id="SSF47986">
    <property type="entry name" value="DEATH domain"/>
    <property type="match status" value="2"/>
</dbReference>
<sequence>MDPLKLHEIDENLIGTDVAQLKFLCMNLIPKKRLETVIDGKDLFQRLDEQALLDDQLLVPELLITIGRLDLLGILKTSKEEVDRKLLERDISSKGVSPYRKMLFEISEDMTEENLRSVKFLLVPVLPKAKLGSSASLLDVMIEMEKQQKLGEDNLHELYNILMECNKQLACRIEDFQNMDPEQETHRLPLQEMLNDEQLSLPIQLNIERVEGERRDSSVGSLYTDSDTPPRSDEYYSMTQRPLGFCLIINNYRFEEATSLRKREGTMKDKDELLSLFQRMHFEVEVREDLRASDIRAVIKEFAKKDHTQMGAFACCVLSHGEKGAVLGTDGKPVEIRELTQPFAECRTLPTKPKLFFIQACQGKENQYGIWTADGQENDTEESTIDEESKIEEDASVPAMRRVPLEADFLIGMATVEQYMSYRHTTEGSVYIQELCRQLQNCPRNEDILSILTKVNREVSFKVLNGFKQMPEPRYTLTKKLVLPMD</sequence>
<dbReference type="InterPro" id="IPR011600">
    <property type="entry name" value="Pept_C14_caspase"/>
</dbReference>
<dbReference type="Pfam" id="PF00656">
    <property type="entry name" value="Peptidase_C14"/>
    <property type="match status" value="1"/>
</dbReference>
<dbReference type="GO" id="GO:0004197">
    <property type="term" value="F:cysteine-type endopeptidase activity"/>
    <property type="evidence" value="ECO:0007669"/>
    <property type="project" value="InterPro"/>
</dbReference>
<keyword evidence="9" id="KW-0378">Hydrolase</keyword>
<evidence type="ECO:0000256" key="15">
    <source>
        <dbReference type="ARBA" id="ARBA00068172"/>
    </source>
</evidence>
<dbReference type="InterPro" id="IPR029030">
    <property type="entry name" value="Caspase-like_dom_sf"/>
</dbReference>
<dbReference type="SMART" id="SM00115">
    <property type="entry name" value="CASc"/>
    <property type="match status" value="1"/>
</dbReference>
<dbReference type="CDD" id="cd08334">
    <property type="entry name" value="DED_Caspase_8_10_r2"/>
    <property type="match status" value="1"/>
</dbReference>
<feature type="domain" description="DED" evidence="17">
    <location>
        <begin position="98"/>
        <end position="175"/>
    </location>
</feature>
<dbReference type="PROSITE" id="PS01122">
    <property type="entry name" value="CASPASE_CYS"/>
    <property type="match status" value="1"/>
</dbReference>
<comment type="similarity">
    <text evidence="3 16">Belongs to the peptidase C14A family.</text>
</comment>
<evidence type="ECO:0000256" key="8">
    <source>
        <dbReference type="ARBA" id="ARBA00022737"/>
    </source>
</evidence>
<dbReference type="PROSITE" id="PS50168">
    <property type="entry name" value="DED"/>
    <property type="match status" value="2"/>
</dbReference>
<dbReference type="GO" id="GO:0006915">
    <property type="term" value="P:apoptotic process"/>
    <property type="evidence" value="ECO:0007669"/>
    <property type="project" value="UniProtKB-KW"/>
</dbReference>
<keyword evidence="8" id="KW-0677">Repeat</keyword>
<dbReference type="PROSITE" id="PS50207">
    <property type="entry name" value="CASPASE_P10"/>
    <property type="match status" value="1"/>
</dbReference>
<evidence type="ECO:0000313" key="21">
    <source>
        <dbReference type="Proteomes" id="UP001364617"/>
    </source>
</evidence>
<proteinExistence type="inferred from homology"/>
<evidence type="ECO:0000256" key="6">
    <source>
        <dbReference type="ARBA" id="ARBA00022670"/>
    </source>
</evidence>
<dbReference type="AlphaFoldDB" id="A0AAN9CYM3"/>
<evidence type="ECO:0000259" key="18">
    <source>
        <dbReference type="PROSITE" id="PS50207"/>
    </source>
</evidence>
<evidence type="ECO:0000256" key="13">
    <source>
        <dbReference type="ARBA" id="ARBA00051626"/>
    </source>
</evidence>
<feature type="domain" description="Caspase family p20" evidence="19">
    <location>
        <begin position="242"/>
        <end position="365"/>
    </location>
</feature>
<dbReference type="InterPro" id="IPR011029">
    <property type="entry name" value="DEATH-like_dom_sf"/>
</dbReference>
<evidence type="ECO:0000313" key="20">
    <source>
        <dbReference type="EMBL" id="KAK7155023.1"/>
    </source>
</evidence>
<organism evidence="20 21">
    <name type="scientific">Phoxinus phoxinus</name>
    <name type="common">Eurasian minnow</name>
    <dbReference type="NCBI Taxonomy" id="58324"/>
    <lineage>
        <taxon>Eukaryota</taxon>
        <taxon>Metazoa</taxon>
        <taxon>Chordata</taxon>
        <taxon>Craniata</taxon>
        <taxon>Vertebrata</taxon>
        <taxon>Euteleostomi</taxon>
        <taxon>Actinopterygii</taxon>
        <taxon>Neopterygii</taxon>
        <taxon>Teleostei</taxon>
        <taxon>Ostariophysi</taxon>
        <taxon>Cypriniformes</taxon>
        <taxon>Leuciscidae</taxon>
        <taxon>Phoxininae</taxon>
        <taxon>Phoxinus</taxon>
    </lineage>
</organism>
<keyword evidence="6" id="KW-0645">Protease</keyword>
<evidence type="ECO:0000256" key="4">
    <source>
        <dbReference type="ARBA" id="ARBA00022490"/>
    </source>
</evidence>
<dbReference type="GO" id="GO:0005634">
    <property type="term" value="C:nucleus"/>
    <property type="evidence" value="ECO:0007669"/>
    <property type="project" value="UniProtKB-SubCell"/>
</dbReference>
<name>A0AAN9CYM3_9TELE</name>
<evidence type="ECO:0000256" key="10">
    <source>
        <dbReference type="ARBA" id="ARBA00022807"/>
    </source>
</evidence>
<evidence type="ECO:0000256" key="14">
    <source>
        <dbReference type="ARBA" id="ARBA00066479"/>
    </source>
</evidence>
<evidence type="ECO:0000259" key="17">
    <source>
        <dbReference type="PROSITE" id="PS50168"/>
    </source>
</evidence>
<evidence type="ECO:0000256" key="11">
    <source>
        <dbReference type="ARBA" id="ARBA00023145"/>
    </source>
</evidence>
<evidence type="ECO:0000256" key="3">
    <source>
        <dbReference type="ARBA" id="ARBA00010134"/>
    </source>
</evidence>
<dbReference type="Proteomes" id="UP001364617">
    <property type="component" value="Unassembled WGS sequence"/>
</dbReference>
<evidence type="ECO:0000256" key="9">
    <source>
        <dbReference type="ARBA" id="ARBA00022801"/>
    </source>
</evidence>
<keyword evidence="10" id="KW-0788">Thiol protease</keyword>
<accession>A0AAN9CYM3</accession>
<dbReference type="SUPFAM" id="SSF52129">
    <property type="entry name" value="Caspase-like"/>
    <property type="match status" value="1"/>
</dbReference>
<dbReference type="GO" id="GO:0032991">
    <property type="term" value="C:protein-containing complex"/>
    <property type="evidence" value="ECO:0007669"/>
    <property type="project" value="UniProtKB-ARBA"/>
</dbReference>
<keyword evidence="7" id="KW-0053">Apoptosis</keyword>
<gene>
    <name evidence="20" type="ORF">R3I93_009846</name>
</gene>
<evidence type="ECO:0000256" key="5">
    <source>
        <dbReference type="ARBA" id="ARBA00022553"/>
    </source>
</evidence>
<dbReference type="InterPro" id="IPR001309">
    <property type="entry name" value="Pept_C14_p20"/>
</dbReference>
<evidence type="ECO:0000256" key="2">
    <source>
        <dbReference type="ARBA" id="ARBA00004496"/>
    </source>
</evidence>
<keyword evidence="21" id="KW-1185">Reference proteome</keyword>
<dbReference type="PANTHER" id="PTHR48169:SF7">
    <property type="entry name" value="CASPASE 10"/>
    <property type="match status" value="1"/>
</dbReference>
<dbReference type="GO" id="GO:0005886">
    <property type="term" value="C:plasma membrane"/>
    <property type="evidence" value="ECO:0007669"/>
    <property type="project" value="UniProtKB-ARBA"/>
</dbReference>
<dbReference type="InterPro" id="IPR033139">
    <property type="entry name" value="Caspase_cys_AS"/>
</dbReference>
<evidence type="ECO:0000256" key="12">
    <source>
        <dbReference type="ARBA" id="ARBA00023242"/>
    </source>
</evidence>
<dbReference type="EMBL" id="JAYKXH010000010">
    <property type="protein sequence ID" value="KAK7155023.1"/>
    <property type="molecule type" value="Genomic_DNA"/>
</dbReference>
<dbReference type="GO" id="GO:0005737">
    <property type="term" value="C:cytoplasm"/>
    <property type="evidence" value="ECO:0007669"/>
    <property type="project" value="UniProtKB-SubCell"/>
</dbReference>
<dbReference type="FunFam" id="3.40.50.1460:FF:000008">
    <property type="entry name" value="caspase-8 isoform X1"/>
    <property type="match status" value="1"/>
</dbReference>
<comment type="caution">
    <text evidence="20">The sequence shown here is derived from an EMBL/GenBank/DDBJ whole genome shotgun (WGS) entry which is preliminary data.</text>
</comment>
<dbReference type="GO" id="GO:0043065">
    <property type="term" value="P:positive regulation of apoptotic process"/>
    <property type="evidence" value="ECO:0007669"/>
    <property type="project" value="UniProtKB-ARBA"/>
</dbReference>
<evidence type="ECO:0000256" key="7">
    <source>
        <dbReference type="ARBA" id="ARBA00022703"/>
    </source>
</evidence>
<keyword evidence="4" id="KW-0963">Cytoplasm</keyword>
<dbReference type="PROSITE" id="PS50208">
    <property type="entry name" value="CASPASE_P20"/>
    <property type="match status" value="1"/>
</dbReference>
<comment type="subcellular location">
    <subcellularLocation>
        <location evidence="2">Cytoplasm</location>
    </subcellularLocation>
    <subcellularLocation>
        <location evidence="1">Nucleus</location>
    </subcellularLocation>
</comment>
<feature type="domain" description="Caspase family p10" evidence="18">
    <location>
        <begin position="399"/>
        <end position="485"/>
    </location>
</feature>
<evidence type="ECO:0000256" key="1">
    <source>
        <dbReference type="ARBA" id="ARBA00004123"/>
    </source>
</evidence>
<dbReference type="Pfam" id="PF01335">
    <property type="entry name" value="DED"/>
    <property type="match status" value="2"/>
</dbReference>
<evidence type="ECO:0000259" key="19">
    <source>
        <dbReference type="PROSITE" id="PS50208"/>
    </source>
</evidence>
<dbReference type="Gene3D" id="3.40.50.1460">
    <property type="match status" value="1"/>
</dbReference>
<dbReference type="PANTHER" id="PTHR48169">
    <property type="entry name" value="DED DOMAIN-CONTAINING PROTEIN"/>
    <property type="match status" value="1"/>
</dbReference>
<reference evidence="20 21" key="1">
    <citation type="submission" date="2024-02" db="EMBL/GenBank/DDBJ databases">
        <title>Chromosome-level genome assembly of the Eurasian Minnow (Phoxinus phoxinus).</title>
        <authorList>
            <person name="Oriowo T.O."/>
            <person name="Martin S."/>
            <person name="Stange M."/>
            <person name="Chrysostomakis Y."/>
            <person name="Brown T."/>
            <person name="Winkler S."/>
            <person name="Kukowka S."/>
            <person name="Myers E.W."/>
            <person name="Bohne A."/>
        </authorList>
    </citation>
    <scope>NUCLEOTIDE SEQUENCE [LARGE SCALE GENOMIC DNA]</scope>
    <source>
        <strain evidence="20">ZFMK-TIS-60720</strain>
        <tissue evidence="20">Whole Organism</tissue>
    </source>
</reference>
<dbReference type="CDD" id="cd00032">
    <property type="entry name" value="CASc"/>
    <property type="match status" value="1"/>
</dbReference>
<keyword evidence="5" id="KW-0597">Phosphoprotein</keyword>
<dbReference type="FunFam" id="1.10.533.10:FF:000016">
    <property type="entry name" value="CASP8 and FADD-like apoptosis regulator"/>
    <property type="match status" value="1"/>
</dbReference>
<dbReference type="PRINTS" id="PR00376">
    <property type="entry name" value="IL1BCENZYME"/>
</dbReference>
<dbReference type="InterPro" id="IPR001875">
    <property type="entry name" value="DED_dom"/>
</dbReference>
<evidence type="ECO:0000256" key="16">
    <source>
        <dbReference type="RuleBase" id="RU003971"/>
    </source>
</evidence>
<protein>
    <recommendedName>
        <fullName evidence="15">Caspase-8</fullName>
        <ecNumber evidence="14">3.4.22.61</ecNumber>
    </recommendedName>
</protein>
<dbReference type="SMART" id="SM00031">
    <property type="entry name" value="DED"/>
    <property type="match status" value="2"/>
</dbReference>
<dbReference type="InterPro" id="IPR015917">
    <property type="entry name" value="Pept_C14A"/>
</dbReference>
<feature type="domain" description="DED" evidence="17">
    <location>
        <begin position="6"/>
        <end position="77"/>
    </location>
</feature>
<dbReference type="EC" id="3.4.22.61" evidence="14"/>
<dbReference type="GO" id="GO:0006508">
    <property type="term" value="P:proteolysis"/>
    <property type="evidence" value="ECO:0007669"/>
    <property type="project" value="UniProtKB-KW"/>
</dbReference>
<keyword evidence="11" id="KW-0865">Zymogen</keyword>
<dbReference type="Gene3D" id="1.10.533.10">
    <property type="entry name" value="Death Domain, Fas"/>
    <property type="match status" value="2"/>
</dbReference>
<keyword evidence="12" id="KW-0539">Nucleus</keyword>
<comment type="catalytic activity">
    <reaction evidence="13">
        <text>Strict requirement for Asp at position P1 and has a preferred cleavage sequence of (Leu/Asp/Val)-Glu-Thr-Asp-|-(Gly/Ser/Ala).</text>
        <dbReference type="EC" id="3.4.22.61"/>
    </reaction>
</comment>
<dbReference type="GO" id="GO:0051604">
    <property type="term" value="P:protein maturation"/>
    <property type="evidence" value="ECO:0007669"/>
    <property type="project" value="UniProtKB-ARBA"/>
</dbReference>
<dbReference type="InterPro" id="IPR002138">
    <property type="entry name" value="Pept_C14_p10"/>
</dbReference>